<dbReference type="PANTHER" id="PTHR34580">
    <property type="match status" value="1"/>
</dbReference>
<dbReference type="AlphaFoldDB" id="A0A1L5F3S2"/>
<sequence>MKINRLLAIIVMLLNRDKISAVELSQKFEVSIRTIYRDIDAINMAGIPIASKQGNNGGFYILENYKINHQFLTLEDMISIVEALKNINGVLNNKNVEIAMEKMKNIIPSNKKSEVDLHFKQVFIDTLPWGFKKSENENIKYKVIYKALKENKCISFNYRNSRGEYILRETEPVTLVFKGFSWYIFSFCLLKGDYRIFKLTRMDGLEILNREVSRERISYGEYISSKSTEKSPVRLLLKFSEEIRYRIQDYFHEEEMTFLEDGSVIVNTEVIEDGWVYSMVLSYGEYVEVLAPKHIREIIRKKCKKIIDMYK</sequence>
<feature type="domain" description="WCX" evidence="3">
    <location>
        <begin position="232"/>
        <end position="306"/>
    </location>
</feature>
<feature type="domain" description="Helix-turn-helix type 11" evidence="1">
    <location>
        <begin position="5"/>
        <end position="57"/>
    </location>
</feature>
<dbReference type="InterPro" id="IPR026881">
    <property type="entry name" value="WYL_dom"/>
</dbReference>
<dbReference type="Pfam" id="PF08279">
    <property type="entry name" value="HTH_11"/>
    <property type="match status" value="1"/>
</dbReference>
<dbReference type="PROSITE" id="PS52050">
    <property type="entry name" value="WYL"/>
    <property type="match status" value="1"/>
</dbReference>
<dbReference type="RefSeq" id="WP_073537334.1">
    <property type="nucleotide sequence ID" value="NZ_CP018335.1"/>
</dbReference>
<dbReference type="InterPro" id="IPR036388">
    <property type="entry name" value="WH-like_DNA-bd_sf"/>
</dbReference>
<accession>A0A1L5F3S2</accession>
<dbReference type="PIRSF" id="PIRSF016838">
    <property type="entry name" value="PafC"/>
    <property type="match status" value="1"/>
</dbReference>
<dbReference type="OrthoDB" id="9815009at2"/>
<dbReference type="InterPro" id="IPR013196">
    <property type="entry name" value="HTH_11"/>
</dbReference>
<name>A0A1L5F3S2_CLOKL</name>
<dbReference type="InterPro" id="IPR036390">
    <property type="entry name" value="WH_DNA-bd_sf"/>
</dbReference>
<protein>
    <submittedName>
        <fullName evidence="4">Decarboxylase</fullName>
    </submittedName>
</protein>
<gene>
    <name evidence="4" type="ORF">BS101_02195</name>
</gene>
<dbReference type="Proteomes" id="UP000184604">
    <property type="component" value="Chromosome"/>
</dbReference>
<evidence type="ECO:0000313" key="5">
    <source>
        <dbReference type="Proteomes" id="UP000184604"/>
    </source>
</evidence>
<dbReference type="Gene3D" id="1.10.10.10">
    <property type="entry name" value="Winged helix-like DNA-binding domain superfamily/Winged helix DNA-binding domain"/>
    <property type="match status" value="1"/>
</dbReference>
<evidence type="ECO:0000259" key="3">
    <source>
        <dbReference type="Pfam" id="PF25583"/>
    </source>
</evidence>
<dbReference type="PANTHER" id="PTHR34580:SF8">
    <property type="entry name" value="WYL DOMAIN-CONTAINING PROTEIN"/>
    <property type="match status" value="1"/>
</dbReference>
<evidence type="ECO:0000259" key="2">
    <source>
        <dbReference type="Pfam" id="PF13280"/>
    </source>
</evidence>
<dbReference type="InterPro" id="IPR051534">
    <property type="entry name" value="CBASS_pafABC_assoc_protein"/>
</dbReference>
<dbReference type="Pfam" id="PF25583">
    <property type="entry name" value="WCX"/>
    <property type="match status" value="1"/>
</dbReference>
<dbReference type="EMBL" id="CP018335">
    <property type="protein sequence ID" value="APM37646.1"/>
    <property type="molecule type" value="Genomic_DNA"/>
</dbReference>
<proteinExistence type="predicted"/>
<evidence type="ECO:0000313" key="4">
    <source>
        <dbReference type="EMBL" id="APM37646.1"/>
    </source>
</evidence>
<feature type="domain" description="WYL" evidence="2">
    <location>
        <begin position="142"/>
        <end position="206"/>
    </location>
</feature>
<dbReference type="InterPro" id="IPR057727">
    <property type="entry name" value="WCX_dom"/>
</dbReference>
<dbReference type="InterPro" id="IPR028349">
    <property type="entry name" value="PafC-like"/>
</dbReference>
<dbReference type="Pfam" id="PF13280">
    <property type="entry name" value="WYL"/>
    <property type="match status" value="1"/>
</dbReference>
<reference evidence="4 5" key="1">
    <citation type="submission" date="2016-12" db="EMBL/GenBank/DDBJ databases">
        <title>Complete genome sequence of Clostridium kluyveri JZZ isolated from the pit mud of a Chinese flavor liquor-making factory.</title>
        <authorList>
            <person name="Wang Y."/>
        </authorList>
    </citation>
    <scope>NUCLEOTIDE SEQUENCE [LARGE SCALE GENOMIC DNA]</scope>
    <source>
        <strain evidence="4 5">JZZ</strain>
    </source>
</reference>
<organism evidence="4 5">
    <name type="scientific">Clostridium kluyveri</name>
    <dbReference type="NCBI Taxonomy" id="1534"/>
    <lineage>
        <taxon>Bacteria</taxon>
        <taxon>Bacillati</taxon>
        <taxon>Bacillota</taxon>
        <taxon>Clostridia</taxon>
        <taxon>Eubacteriales</taxon>
        <taxon>Clostridiaceae</taxon>
        <taxon>Clostridium</taxon>
    </lineage>
</organism>
<dbReference type="SUPFAM" id="SSF46785">
    <property type="entry name" value="Winged helix' DNA-binding domain"/>
    <property type="match status" value="1"/>
</dbReference>
<evidence type="ECO:0000259" key="1">
    <source>
        <dbReference type="Pfam" id="PF08279"/>
    </source>
</evidence>